<protein>
    <recommendedName>
        <fullName evidence="2">AH domain-containing protein</fullName>
    </recommendedName>
</protein>
<dbReference type="PANTHER" id="PTHR10164:SF4">
    <property type="entry name" value="GH23156P"/>
    <property type="match status" value="1"/>
</dbReference>
<accession>A0AAW1CWI1</accession>
<sequence length="429" mass="48563">MICSTLHQISKMSYNHDSHYNKSLQWSSDYNQKNISTISKMQHQYWVTKETVLRKLGRNQDVNIVASDAELDAKLELFRSIQDSCFELQRTIDKYQERICILAQEENAMGRFLKESGRVDKTPVGSLMLNIGKTMSQSGQQRISLRSPLLRLFQEVETFRQRAIQDTLRTVQAMEKARTEYRASLSWMKDVSQELDPDTYKQMEKFRKVQETVKKSKAVFDRYKLDCLQKVDLLAAARCNMFSHALILYHNAMLQFATSSAQAYSEIANSCQDHSKFEFSVLKELSEMKPEDEASASPVPDKEDDKLLNFDDFDLGVKANETPSETKESAGIDLMVDSNSEEKSVNQFLPSQLLLSNQAALLLDSSSGPDVITGMNAEKSDAKEPADASATNSDNSKSKTSWLELFSELDPLSNPDSVGQTSTEPLRNC</sequence>
<dbReference type="AlphaFoldDB" id="A0AAW1CWI1"/>
<evidence type="ECO:0000259" key="2">
    <source>
        <dbReference type="PROSITE" id="PS50870"/>
    </source>
</evidence>
<dbReference type="InterPro" id="IPR010504">
    <property type="entry name" value="AH_dom"/>
</dbReference>
<dbReference type="SMART" id="SM01015">
    <property type="entry name" value="Arfaptin"/>
    <property type="match status" value="1"/>
</dbReference>
<dbReference type="InterPro" id="IPR027267">
    <property type="entry name" value="AH/BAR_dom_sf"/>
</dbReference>
<feature type="compositionally biased region" description="Polar residues" evidence="1">
    <location>
        <begin position="414"/>
        <end position="429"/>
    </location>
</feature>
<evidence type="ECO:0000313" key="3">
    <source>
        <dbReference type="EMBL" id="KAK9502682.1"/>
    </source>
</evidence>
<evidence type="ECO:0000313" key="4">
    <source>
        <dbReference type="Proteomes" id="UP001461498"/>
    </source>
</evidence>
<comment type="caution">
    <text evidence="3">The sequence shown here is derived from an EMBL/GenBank/DDBJ whole genome shotgun (WGS) entry which is preliminary data.</text>
</comment>
<feature type="domain" description="AH" evidence="2">
    <location>
        <begin position="66"/>
        <end position="269"/>
    </location>
</feature>
<organism evidence="3 4">
    <name type="scientific">Rhynocoris fuscipes</name>
    <dbReference type="NCBI Taxonomy" id="488301"/>
    <lineage>
        <taxon>Eukaryota</taxon>
        <taxon>Metazoa</taxon>
        <taxon>Ecdysozoa</taxon>
        <taxon>Arthropoda</taxon>
        <taxon>Hexapoda</taxon>
        <taxon>Insecta</taxon>
        <taxon>Pterygota</taxon>
        <taxon>Neoptera</taxon>
        <taxon>Paraneoptera</taxon>
        <taxon>Hemiptera</taxon>
        <taxon>Heteroptera</taxon>
        <taxon>Panheteroptera</taxon>
        <taxon>Cimicomorpha</taxon>
        <taxon>Reduviidae</taxon>
        <taxon>Harpactorinae</taxon>
        <taxon>Harpactorini</taxon>
        <taxon>Rhynocoris</taxon>
    </lineage>
</organism>
<gene>
    <name evidence="3" type="ORF">O3M35_011401</name>
</gene>
<dbReference type="FunFam" id="1.20.1270.60:FF:000068">
    <property type="entry name" value="Islet cell autoantigen"/>
    <property type="match status" value="1"/>
</dbReference>
<feature type="region of interest" description="Disordered" evidence="1">
    <location>
        <begin position="372"/>
        <end position="429"/>
    </location>
</feature>
<reference evidence="3 4" key="1">
    <citation type="submission" date="2022-12" db="EMBL/GenBank/DDBJ databases">
        <title>Chromosome-level genome assembly of true bugs.</title>
        <authorList>
            <person name="Ma L."/>
            <person name="Li H."/>
        </authorList>
    </citation>
    <scope>NUCLEOTIDE SEQUENCE [LARGE SCALE GENOMIC DNA]</scope>
    <source>
        <strain evidence="3">Lab_2022b</strain>
    </source>
</reference>
<dbReference type="GO" id="GO:0005794">
    <property type="term" value="C:Golgi apparatus"/>
    <property type="evidence" value="ECO:0007669"/>
    <property type="project" value="TreeGrafter"/>
</dbReference>
<dbReference type="SUPFAM" id="SSF103657">
    <property type="entry name" value="BAR/IMD domain-like"/>
    <property type="match status" value="1"/>
</dbReference>
<dbReference type="PROSITE" id="PS50870">
    <property type="entry name" value="AH"/>
    <property type="match status" value="1"/>
</dbReference>
<evidence type="ECO:0000256" key="1">
    <source>
        <dbReference type="SAM" id="MobiDB-lite"/>
    </source>
</evidence>
<dbReference type="SMART" id="SM01237">
    <property type="entry name" value="ICA69"/>
    <property type="match status" value="1"/>
</dbReference>
<dbReference type="EMBL" id="JAPXFL010000008">
    <property type="protein sequence ID" value="KAK9502682.1"/>
    <property type="molecule type" value="Genomic_DNA"/>
</dbReference>
<dbReference type="GO" id="GO:0019904">
    <property type="term" value="F:protein domain specific binding"/>
    <property type="evidence" value="ECO:0007669"/>
    <property type="project" value="InterPro"/>
</dbReference>
<dbReference type="GO" id="GO:0051049">
    <property type="term" value="P:regulation of transport"/>
    <property type="evidence" value="ECO:0007669"/>
    <property type="project" value="TreeGrafter"/>
</dbReference>
<keyword evidence="4" id="KW-1185">Reference proteome</keyword>
<dbReference type="Pfam" id="PF04629">
    <property type="entry name" value="ICA69"/>
    <property type="match status" value="1"/>
</dbReference>
<dbReference type="Pfam" id="PF06456">
    <property type="entry name" value="Arfaptin"/>
    <property type="match status" value="1"/>
</dbReference>
<proteinExistence type="predicted"/>
<dbReference type="InterPro" id="IPR006723">
    <property type="entry name" value="Islet_autoAg_Ica1_C"/>
</dbReference>
<name>A0AAW1CWI1_9HEMI</name>
<dbReference type="Proteomes" id="UP001461498">
    <property type="component" value="Unassembled WGS sequence"/>
</dbReference>
<dbReference type="InterPro" id="IPR024114">
    <property type="entry name" value="Islet_autoAg_Ica1/Ica1-like"/>
</dbReference>
<dbReference type="Gene3D" id="1.20.1270.60">
    <property type="entry name" value="Arfaptin homology (AH) domain/BAR domain"/>
    <property type="match status" value="1"/>
</dbReference>
<feature type="compositionally biased region" description="Polar residues" evidence="1">
    <location>
        <begin position="389"/>
        <end position="401"/>
    </location>
</feature>
<dbReference type="PANTHER" id="PTHR10164">
    <property type="entry name" value="ISLET CELL AUTOANTIGEN 1"/>
    <property type="match status" value="1"/>
</dbReference>